<gene>
    <name evidence="1" type="ORF">F985_03879</name>
</gene>
<dbReference type="EMBL" id="APOO01000022">
    <property type="protein sequence ID" value="ENU42980.1"/>
    <property type="molecule type" value="Genomic_DNA"/>
</dbReference>
<sequence length="201" mass="22951">MYQLTVKETRGLQTWKLNIGEKAPRCPSSFQSERNELKLAAIFFPDNSLKELFKTILLESTHNYFSFQVEKIDAENLKEEETQTITIFKGMDVVPDSGRELVLHMVTGQFLAPAVYKKGCGHFHTPGGEARPYMIKEWAYQDELNNVLGLKAVDPEKLKELNKRADKDKGENGINPEKLFEMILEGITQIFPEAKVTVRKS</sequence>
<organism evidence="1 2">
    <name type="scientific">Acinetobacter seifertii</name>
    <dbReference type="NCBI Taxonomy" id="1530123"/>
    <lineage>
        <taxon>Bacteria</taxon>
        <taxon>Pseudomonadati</taxon>
        <taxon>Pseudomonadota</taxon>
        <taxon>Gammaproteobacteria</taxon>
        <taxon>Moraxellales</taxon>
        <taxon>Moraxellaceae</taxon>
        <taxon>Acinetobacter</taxon>
        <taxon>Acinetobacter calcoaceticus/baumannii complex</taxon>
    </lineage>
</organism>
<proteinExistence type="predicted"/>
<accession>N8QWJ3</accession>
<dbReference type="RefSeq" id="WP_004703664.1">
    <property type="nucleotide sequence ID" value="NZ_KB851200.1"/>
</dbReference>
<protein>
    <submittedName>
        <fullName evidence="1">Uncharacterized protein</fullName>
    </submittedName>
</protein>
<reference evidence="1 2" key="2">
    <citation type="journal article" date="2015" name="Int. J. Syst. Evol. Microbiol.">
        <title>Acinetobacter seifertii sp. nov., a member of the Acinetobacter calcoaceticus-Acinetobacter baumannii complex isolated from human clinical specimens.</title>
        <authorList>
            <person name="Nemec A."/>
            <person name="Krizova L."/>
            <person name="Maixnerova M."/>
            <person name="Sedo O."/>
            <person name="Brisse S."/>
            <person name="Higgins P.G."/>
        </authorList>
    </citation>
    <scope>NUCLEOTIDE SEQUENCE [LARGE SCALE GENOMIC DNA]</scope>
    <source>
        <strain evidence="1 2">NIPH 973</strain>
    </source>
</reference>
<dbReference type="PATRIC" id="fig|520709.3.peg.3812"/>
<name>N8QWJ3_9GAMM</name>
<dbReference type="OrthoDB" id="9991629at2"/>
<dbReference type="HOGENOM" id="CLU_1363742_0_0_6"/>
<reference evidence="2" key="1">
    <citation type="submission" date="2013-02" db="EMBL/GenBank/DDBJ databases">
        <title>The Genome Sequence of Acinetobacter sp. NIPH 973.</title>
        <authorList>
            <consortium name="The Broad Institute Genome Sequencing Platform"/>
            <consortium name="The Broad Institute Genome Sequencing Center for Infectious Disease"/>
            <person name="Cerqueira G."/>
            <person name="Feldgarden M."/>
            <person name="Courvalin P."/>
            <person name="Perichon B."/>
            <person name="Grillot-Courvalin C."/>
            <person name="Clermont D."/>
            <person name="Rocha E."/>
            <person name="Yoon E.-J."/>
            <person name="Nemec A."/>
            <person name="Walker B."/>
            <person name="Young S.K."/>
            <person name="Zeng Q."/>
            <person name="Gargeya S."/>
            <person name="Fitzgerald M."/>
            <person name="Haas B."/>
            <person name="Abouelleil A."/>
            <person name="Alvarado L."/>
            <person name="Arachchi H.M."/>
            <person name="Berlin A.M."/>
            <person name="Chapman S.B."/>
            <person name="Dewar J."/>
            <person name="Goldberg J."/>
            <person name="Griggs A."/>
            <person name="Gujja S."/>
            <person name="Hansen M."/>
            <person name="Howarth C."/>
            <person name="Imamovic A."/>
            <person name="Larimer J."/>
            <person name="McCowan C."/>
            <person name="Murphy C."/>
            <person name="Neiman D."/>
            <person name="Pearson M."/>
            <person name="Priest M."/>
            <person name="Roberts A."/>
            <person name="Saif S."/>
            <person name="Shea T."/>
            <person name="Sisk P."/>
            <person name="Sykes S."/>
            <person name="Wortman J."/>
            <person name="Nusbaum C."/>
            <person name="Birren B."/>
        </authorList>
    </citation>
    <scope>NUCLEOTIDE SEQUENCE [LARGE SCALE GENOMIC DNA]</scope>
    <source>
        <strain evidence="2">NIPH 973</strain>
    </source>
</reference>
<dbReference type="AlphaFoldDB" id="N8QWJ3"/>
<evidence type="ECO:0000313" key="1">
    <source>
        <dbReference type="EMBL" id="ENU42980.1"/>
    </source>
</evidence>
<comment type="caution">
    <text evidence="1">The sequence shown here is derived from an EMBL/GenBank/DDBJ whole genome shotgun (WGS) entry which is preliminary data.</text>
</comment>
<evidence type="ECO:0000313" key="2">
    <source>
        <dbReference type="Proteomes" id="UP000013065"/>
    </source>
</evidence>
<dbReference type="Proteomes" id="UP000013065">
    <property type="component" value="Unassembled WGS sequence"/>
</dbReference>